<accession>A0A6A3LI59</accession>
<feature type="signal peptide" evidence="1">
    <location>
        <begin position="1"/>
        <end position="24"/>
    </location>
</feature>
<name>A0A6A3LI59_9STRA</name>
<reference evidence="5 7" key="1">
    <citation type="submission" date="2018-09" db="EMBL/GenBank/DDBJ databases">
        <title>Genomic investigation of the strawberry pathogen Phytophthora fragariae indicates pathogenicity is determined by transcriptional variation in three key races.</title>
        <authorList>
            <person name="Adams T.M."/>
            <person name="Armitage A.D."/>
            <person name="Sobczyk M.K."/>
            <person name="Bates H.J."/>
            <person name="Dunwell J.M."/>
            <person name="Nellist C.F."/>
            <person name="Harrison R.J."/>
        </authorList>
    </citation>
    <scope>NUCLEOTIDE SEQUENCE [LARGE SCALE GENOMIC DNA]</scope>
    <source>
        <strain evidence="3 5">SCRP249</strain>
        <strain evidence="2 7">SCRP324</strain>
        <strain evidence="4 6">SCRP333</strain>
    </source>
</reference>
<sequence length="59" mass="6746">MIPRELISGYVCLFLVRQWILVQGRTTYGGQLQEITHENDVDTAKHNTGYTFGNTQAFI</sequence>
<evidence type="ECO:0000313" key="4">
    <source>
        <dbReference type="EMBL" id="KAE9299111.1"/>
    </source>
</evidence>
<keyword evidence="1" id="KW-0732">Signal</keyword>
<comment type="caution">
    <text evidence="3">The sequence shown here is derived from an EMBL/GenBank/DDBJ whole genome shotgun (WGS) entry which is preliminary data.</text>
</comment>
<evidence type="ECO:0000313" key="5">
    <source>
        <dbReference type="Proteomes" id="UP000429607"/>
    </source>
</evidence>
<dbReference type="Proteomes" id="UP000429607">
    <property type="component" value="Unassembled WGS sequence"/>
</dbReference>
<keyword evidence="6" id="KW-1185">Reference proteome</keyword>
<dbReference type="Proteomes" id="UP000435112">
    <property type="component" value="Unassembled WGS sequence"/>
</dbReference>
<evidence type="ECO:0000256" key="1">
    <source>
        <dbReference type="SAM" id="SignalP"/>
    </source>
</evidence>
<dbReference type="EMBL" id="QXFT01002386">
    <property type="protein sequence ID" value="KAE9299111.1"/>
    <property type="molecule type" value="Genomic_DNA"/>
</dbReference>
<evidence type="ECO:0008006" key="8">
    <source>
        <dbReference type="Google" id="ProtNLM"/>
    </source>
</evidence>
<proteinExistence type="predicted"/>
<protein>
    <recommendedName>
        <fullName evidence="8">Pectate lyase</fullName>
    </recommendedName>
</protein>
<dbReference type="Proteomes" id="UP000434957">
    <property type="component" value="Unassembled WGS sequence"/>
</dbReference>
<gene>
    <name evidence="3" type="ORF">PR001_g14884</name>
    <name evidence="2" type="ORF">PR002_g21684</name>
    <name evidence="4" type="ORF">PR003_g23083</name>
</gene>
<dbReference type="AlphaFoldDB" id="A0A6A3LI59"/>
<dbReference type="EMBL" id="QXFU01002223">
    <property type="protein sequence ID" value="KAE8988688.1"/>
    <property type="molecule type" value="Genomic_DNA"/>
</dbReference>
<feature type="chain" id="PRO_5036164962" description="Pectate lyase" evidence="1">
    <location>
        <begin position="25"/>
        <end position="59"/>
    </location>
</feature>
<dbReference type="EMBL" id="QXFV01001091">
    <property type="protein sequence ID" value="KAE9015513.1"/>
    <property type="molecule type" value="Genomic_DNA"/>
</dbReference>
<evidence type="ECO:0000313" key="7">
    <source>
        <dbReference type="Proteomes" id="UP000435112"/>
    </source>
</evidence>
<evidence type="ECO:0000313" key="2">
    <source>
        <dbReference type="EMBL" id="KAE8988688.1"/>
    </source>
</evidence>
<evidence type="ECO:0000313" key="6">
    <source>
        <dbReference type="Proteomes" id="UP000434957"/>
    </source>
</evidence>
<evidence type="ECO:0000313" key="3">
    <source>
        <dbReference type="EMBL" id="KAE9015513.1"/>
    </source>
</evidence>
<organism evidence="3 5">
    <name type="scientific">Phytophthora rubi</name>
    <dbReference type="NCBI Taxonomy" id="129364"/>
    <lineage>
        <taxon>Eukaryota</taxon>
        <taxon>Sar</taxon>
        <taxon>Stramenopiles</taxon>
        <taxon>Oomycota</taxon>
        <taxon>Peronosporomycetes</taxon>
        <taxon>Peronosporales</taxon>
        <taxon>Peronosporaceae</taxon>
        <taxon>Phytophthora</taxon>
    </lineage>
</organism>